<comment type="caution">
    <text evidence="1">The sequence shown here is derived from an EMBL/GenBank/DDBJ whole genome shotgun (WGS) entry which is preliminary data.</text>
</comment>
<dbReference type="EMBL" id="CAJOBS010001558">
    <property type="protein sequence ID" value="CAF4741429.1"/>
    <property type="molecule type" value="Genomic_DNA"/>
</dbReference>
<sequence>MVNSTSTIINKLHSELEVSKTAKKDPIIPFLCKILPSQEFVEAADDEDFLSSLLYELGFGLLGVRPDSWAAQFRGDPNIPASCFSALYLTATTEITRSTLASSRRIISRCCNSRKDL</sequence>
<dbReference type="Proteomes" id="UP000663865">
    <property type="component" value="Unassembled WGS sequence"/>
</dbReference>
<evidence type="ECO:0000313" key="1">
    <source>
        <dbReference type="EMBL" id="CAF3328021.1"/>
    </source>
</evidence>
<organism evidence="1 3">
    <name type="scientific">Rotaria socialis</name>
    <dbReference type="NCBI Taxonomy" id="392032"/>
    <lineage>
        <taxon>Eukaryota</taxon>
        <taxon>Metazoa</taxon>
        <taxon>Spiralia</taxon>
        <taxon>Gnathifera</taxon>
        <taxon>Rotifera</taxon>
        <taxon>Eurotatoria</taxon>
        <taxon>Bdelloidea</taxon>
        <taxon>Philodinida</taxon>
        <taxon>Philodinidae</taxon>
        <taxon>Rotaria</taxon>
    </lineage>
</organism>
<dbReference type="AlphaFoldDB" id="A0A817UAB6"/>
<evidence type="ECO:0000313" key="2">
    <source>
        <dbReference type="EMBL" id="CAF4741429.1"/>
    </source>
</evidence>
<accession>A0A817UAB6</accession>
<dbReference type="EMBL" id="CAJNYV010000033">
    <property type="protein sequence ID" value="CAF3328021.1"/>
    <property type="molecule type" value="Genomic_DNA"/>
</dbReference>
<evidence type="ECO:0000313" key="3">
    <source>
        <dbReference type="Proteomes" id="UP000663865"/>
    </source>
</evidence>
<name>A0A817UAB6_9BILA</name>
<gene>
    <name evidence="1" type="ORF">KIK155_LOCUS1260</name>
    <name evidence="2" type="ORF">TOA249_LOCUS19699</name>
</gene>
<proteinExistence type="predicted"/>
<dbReference type="Proteomes" id="UP000663838">
    <property type="component" value="Unassembled WGS sequence"/>
</dbReference>
<reference evidence="1" key="1">
    <citation type="submission" date="2021-02" db="EMBL/GenBank/DDBJ databases">
        <authorList>
            <person name="Nowell W R."/>
        </authorList>
    </citation>
    <scope>NUCLEOTIDE SEQUENCE</scope>
</reference>
<protein>
    <submittedName>
        <fullName evidence="1">Uncharacterized protein</fullName>
    </submittedName>
</protein>